<organism evidence="1 2">
    <name type="scientific">Enterococcus mundtii</name>
    <dbReference type="NCBI Taxonomy" id="53346"/>
    <lineage>
        <taxon>Bacteria</taxon>
        <taxon>Bacillati</taxon>
        <taxon>Bacillota</taxon>
        <taxon>Bacilli</taxon>
        <taxon>Lactobacillales</taxon>
        <taxon>Enterococcaceae</taxon>
        <taxon>Enterococcus</taxon>
    </lineage>
</organism>
<evidence type="ECO:0000313" key="1">
    <source>
        <dbReference type="EMBL" id="OTP27734.1"/>
    </source>
</evidence>
<dbReference type="InterPro" id="IPR006448">
    <property type="entry name" value="Phage_term_ssu_P27"/>
</dbReference>
<comment type="caution">
    <text evidence="1">The sequence shown here is derived from an EMBL/GenBank/DDBJ whole genome shotgun (WGS) entry which is preliminary data.</text>
</comment>
<evidence type="ECO:0000313" key="2">
    <source>
        <dbReference type="Proteomes" id="UP000195024"/>
    </source>
</evidence>
<dbReference type="RefSeq" id="WP_086334871.1">
    <property type="nucleotide sequence ID" value="NZ_JAQLKJ010000020.1"/>
</dbReference>
<protein>
    <recommendedName>
        <fullName evidence="3">Terminase</fullName>
    </recommendedName>
</protein>
<name>A0A242L0L4_ENTMU</name>
<gene>
    <name evidence="1" type="ORF">A5802_001470</name>
</gene>
<evidence type="ECO:0008006" key="3">
    <source>
        <dbReference type="Google" id="ProtNLM"/>
    </source>
</evidence>
<dbReference type="EMBL" id="NGMS01000001">
    <property type="protein sequence ID" value="OTP27734.1"/>
    <property type="molecule type" value="Genomic_DNA"/>
</dbReference>
<dbReference type="AlphaFoldDB" id="A0A242L0L4"/>
<sequence length="104" mass="11837">MKHGDLKKQLLNQIDVNDQLELEKVERYLDLVKLYRKMNSAINKFGAMIEVENGAQKFVKPNPAIAEKIKISRAIIALGKDLDLDDTSKIITDNEDDYSESDLT</sequence>
<proteinExistence type="predicted"/>
<dbReference type="Proteomes" id="UP000195024">
    <property type="component" value="Unassembled WGS sequence"/>
</dbReference>
<reference evidence="1 2" key="1">
    <citation type="submission" date="2017-05" db="EMBL/GenBank/DDBJ databases">
        <title>The Genome Sequence of Enterococcus mundtii 6B1_DIV0119.</title>
        <authorList>
            <consortium name="The Broad Institute Genomics Platform"/>
            <consortium name="The Broad Institute Genomic Center for Infectious Diseases"/>
            <person name="Earl A."/>
            <person name="Manson A."/>
            <person name="Schwartman J."/>
            <person name="Gilmore M."/>
            <person name="Abouelleil A."/>
            <person name="Cao P."/>
            <person name="Chapman S."/>
            <person name="Cusick C."/>
            <person name="Shea T."/>
            <person name="Young S."/>
            <person name="Neafsey D."/>
            <person name="Nusbaum C."/>
            <person name="Birren B."/>
        </authorList>
    </citation>
    <scope>NUCLEOTIDE SEQUENCE [LARGE SCALE GENOMIC DNA]</scope>
    <source>
        <strain evidence="1 2">6B1_DIV0119</strain>
    </source>
</reference>
<dbReference type="Pfam" id="PF05119">
    <property type="entry name" value="Terminase_4"/>
    <property type="match status" value="1"/>
</dbReference>
<accession>A0A242L0L4</accession>